<organism evidence="12 13">
    <name type="scientific">Streptococcus suis</name>
    <dbReference type="NCBI Taxonomy" id="1307"/>
    <lineage>
        <taxon>Bacteria</taxon>
        <taxon>Bacillati</taxon>
        <taxon>Bacillota</taxon>
        <taxon>Bacilli</taxon>
        <taxon>Lactobacillales</taxon>
        <taxon>Streptococcaceae</taxon>
        <taxon>Streptococcus</taxon>
    </lineage>
</organism>
<dbReference type="Pfam" id="PF21654">
    <property type="entry name" value="DncV-like_NTFase"/>
    <property type="match status" value="1"/>
</dbReference>
<evidence type="ECO:0000313" key="12">
    <source>
        <dbReference type="EMBL" id="CYU52897.1"/>
    </source>
</evidence>
<keyword evidence="2" id="KW-0548">Nucleotidyltransferase</keyword>
<proteinExistence type="predicted"/>
<evidence type="ECO:0000256" key="5">
    <source>
        <dbReference type="ARBA" id="ARBA00022840"/>
    </source>
</evidence>
<evidence type="ECO:0000313" key="13">
    <source>
        <dbReference type="Proteomes" id="UP000072083"/>
    </source>
</evidence>
<sequence length="340" mass="39239">MPTLQSQFIKFHDTIKLDADDKKVLIDKRKEVEEVINNGVSEFGKSFFNQGSYSTYTGILPIDEGDYDLDRGLKIDVDRHSNSPKEVKKFIFDALVSEFGENRVKVKNPCVTVSFPEDNVHIDIAVYCTENDNYFLARGKLNSNYENIKWEEADPVELTKKINNAMENSEDRNQFRRVIRYLKRWKDLKFKNQDNRPTGIGISVFAVSNFSVSKKVDYLSGNTTYDDISALRNLVNTMINSFSDTYDVDRNLFYPRLEVYLPVKPYTDVYERVSNIQMEAFKNKLEKLRDSLDEAINSTDLSESTKVLSKQFGDDFPIIEQKETAENFGTRAIISDYPSA</sequence>
<name>A0A0Z8E098_STRSU</name>
<feature type="domain" description="Cyclic GMP-AMP synthase DncV-like nucleotidyltransferase" evidence="11">
    <location>
        <begin position="46"/>
        <end position="127"/>
    </location>
</feature>
<evidence type="ECO:0000256" key="1">
    <source>
        <dbReference type="ARBA" id="ARBA00022679"/>
    </source>
</evidence>
<accession>A0A0Z8E098</accession>
<keyword evidence="4" id="KW-0547">Nucleotide-binding</keyword>
<dbReference type="InterPro" id="IPR048445">
    <property type="entry name" value="DncV-like_NTFase"/>
</dbReference>
<evidence type="ECO:0000259" key="11">
    <source>
        <dbReference type="Pfam" id="PF21654"/>
    </source>
</evidence>
<dbReference type="AlphaFoldDB" id="A0A0Z8E098"/>
<dbReference type="EMBL" id="FIGZ01000001">
    <property type="protein sequence ID" value="CYU52897.1"/>
    <property type="molecule type" value="Genomic_DNA"/>
</dbReference>
<evidence type="ECO:0000256" key="3">
    <source>
        <dbReference type="ARBA" id="ARBA00022723"/>
    </source>
</evidence>
<evidence type="ECO:0000256" key="4">
    <source>
        <dbReference type="ARBA" id="ARBA00022741"/>
    </source>
</evidence>
<dbReference type="GO" id="GO:0016779">
    <property type="term" value="F:nucleotidyltransferase activity"/>
    <property type="evidence" value="ECO:0007669"/>
    <property type="project" value="UniProtKB-KW"/>
</dbReference>
<reference evidence="12 13" key="1">
    <citation type="submission" date="2016-02" db="EMBL/GenBank/DDBJ databases">
        <authorList>
            <consortium name="Pathogen Informatics"/>
        </authorList>
    </citation>
    <scope>NUCLEOTIDE SEQUENCE [LARGE SCALE GENOMIC DNA]</scope>
    <source>
        <strain evidence="12 13">LSS44</strain>
    </source>
</reference>
<dbReference type="GO" id="GO:0009117">
    <property type="term" value="P:nucleotide metabolic process"/>
    <property type="evidence" value="ECO:0007669"/>
    <property type="project" value="UniProtKB-KW"/>
</dbReference>
<evidence type="ECO:0000256" key="8">
    <source>
        <dbReference type="ARBA" id="ARBA00023118"/>
    </source>
</evidence>
<evidence type="ECO:0000256" key="10">
    <source>
        <dbReference type="ARBA" id="ARBA00048304"/>
    </source>
</evidence>
<dbReference type="GO" id="GO:0005524">
    <property type="term" value="F:ATP binding"/>
    <property type="evidence" value="ECO:0007669"/>
    <property type="project" value="UniProtKB-KW"/>
</dbReference>
<evidence type="ECO:0000256" key="7">
    <source>
        <dbReference type="ARBA" id="ARBA00023080"/>
    </source>
</evidence>
<protein>
    <recommendedName>
        <fullName evidence="9">Cyclic GMP-AMP synthase</fullName>
    </recommendedName>
</protein>
<comment type="catalytic activity">
    <reaction evidence="10">
        <text>GTP + ATP = 3',3'-cGAMP + 2 diphosphate</text>
        <dbReference type="Rhea" id="RHEA:35647"/>
        <dbReference type="ChEBI" id="CHEBI:30616"/>
        <dbReference type="ChEBI" id="CHEBI:33019"/>
        <dbReference type="ChEBI" id="CHEBI:37565"/>
        <dbReference type="ChEBI" id="CHEBI:71501"/>
    </reaction>
    <physiologicalReaction direction="left-to-right" evidence="10">
        <dbReference type="Rhea" id="RHEA:35648"/>
    </physiologicalReaction>
</comment>
<keyword evidence="8" id="KW-0051">Antiviral defense</keyword>
<evidence type="ECO:0000256" key="6">
    <source>
        <dbReference type="ARBA" id="ARBA00022842"/>
    </source>
</evidence>
<gene>
    <name evidence="12" type="ORF">ERS132406_00084</name>
</gene>
<keyword evidence="6" id="KW-0460">Magnesium</keyword>
<evidence type="ECO:0000256" key="2">
    <source>
        <dbReference type="ARBA" id="ARBA00022695"/>
    </source>
</evidence>
<keyword evidence="1" id="KW-0808">Transferase</keyword>
<dbReference type="GO" id="GO:0051607">
    <property type="term" value="P:defense response to virus"/>
    <property type="evidence" value="ECO:0007669"/>
    <property type="project" value="UniProtKB-KW"/>
</dbReference>
<dbReference type="GO" id="GO:0046872">
    <property type="term" value="F:metal ion binding"/>
    <property type="evidence" value="ECO:0007669"/>
    <property type="project" value="UniProtKB-KW"/>
</dbReference>
<dbReference type="RefSeq" id="WP_044758817.1">
    <property type="nucleotide sequence ID" value="NZ_CEEJ01000044.1"/>
</dbReference>
<evidence type="ECO:0000256" key="9">
    <source>
        <dbReference type="ARBA" id="ARBA00044145"/>
    </source>
</evidence>
<keyword evidence="5" id="KW-0067">ATP-binding</keyword>
<keyword evidence="3" id="KW-0479">Metal-binding</keyword>
<dbReference type="Proteomes" id="UP000072083">
    <property type="component" value="Unassembled WGS sequence"/>
</dbReference>
<keyword evidence="7" id="KW-0546">Nucleotide metabolism</keyword>